<dbReference type="Gene3D" id="3.40.30.10">
    <property type="entry name" value="Glutaredoxin"/>
    <property type="match status" value="1"/>
</dbReference>
<dbReference type="InterPro" id="IPR013766">
    <property type="entry name" value="Thioredoxin_domain"/>
</dbReference>
<keyword evidence="7 10" id="KW-0560">Oxidoreductase</keyword>
<evidence type="ECO:0000256" key="2">
    <source>
        <dbReference type="ARBA" id="ARBA00004496"/>
    </source>
</evidence>
<evidence type="ECO:0000256" key="10">
    <source>
        <dbReference type="RuleBase" id="RU000499"/>
    </source>
</evidence>
<dbReference type="Proteomes" id="UP001331761">
    <property type="component" value="Unassembled WGS sequence"/>
</dbReference>
<comment type="catalytic activity">
    <reaction evidence="1">
        <text>2 glutathione + H2O2 = glutathione disulfide + 2 H2O</text>
        <dbReference type="Rhea" id="RHEA:16833"/>
        <dbReference type="ChEBI" id="CHEBI:15377"/>
        <dbReference type="ChEBI" id="CHEBI:16240"/>
        <dbReference type="ChEBI" id="CHEBI:57925"/>
        <dbReference type="ChEBI" id="CHEBI:58297"/>
        <dbReference type="EC" id="1.11.1.9"/>
    </reaction>
</comment>
<evidence type="ECO:0000256" key="4">
    <source>
        <dbReference type="ARBA" id="ARBA00012310"/>
    </source>
</evidence>
<comment type="function">
    <text evidence="8">May constitute a glutathione peroxidase-like protective system against oxidative stresses.</text>
</comment>
<accession>A0AAN8FPM3</accession>
<evidence type="ECO:0000259" key="11">
    <source>
        <dbReference type="PROSITE" id="PS51352"/>
    </source>
</evidence>
<dbReference type="FunFam" id="3.40.30.10:FF:000270">
    <property type="entry name" value="Glutathione peroxidase"/>
    <property type="match status" value="1"/>
</dbReference>
<dbReference type="GO" id="GO:0005737">
    <property type="term" value="C:cytoplasm"/>
    <property type="evidence" value="ECO:0007669"/>
    <property type="project" value="UniProtKB-SubCell"/>
</dbReference>
<evidence type="ECO:0000313" key="12">
    <source>
        <dbReference type="EMBL" id="KAK5983231.1"/>
    </source>
</evidence>
<evidence type="ECO:0000256" key="7">
    <source>
        <dbReference type="ARBA" id="ARBA00023002"/>
    </source>
</evidence>
<dbReference type="PROSITE" id="PS00460">
    <property type="entry name" value="GLUTATHIONE_PEROXID_1"/>
    <property type="match status" value="1"/>
</dbReference>
<dbReference type="PANTHER" id="PTHR11592">
    <property type="entry name" value="GLUTATHIONE PEROXIDASE"/>
    <property type="match status" value="1"/>
</dbReference>
<comment type="similarity">
    <text evidence="3 10">Belongs to the glutathione peroxidase family.</text>
</comment>
<comment type="caution">
    <text evidence="12">The sequence shown here is derived from an EMBL/GenBank/DDBJ whole genome shotgun (WGS) entry which is preliminary data.</text>
</comment>
<proteinExistence type="inferred from homology"/>
<evidence type="ECO:0000256" key="1">
    <source>
        <dbReference type="ARBA" id="ARBA00000217"/>
    </source>
</evidence>
<evidence type="ECO:0000256" key="8">
    <source>
        <dbReference type="ARBA" id="ARBA00054853"/>
    </source>
</evidence>
<keyword evidence="6 10" id="KW-0575">Peroxidase</keyword>
<dbReference type="CDD" id="cd00340">
    <property type="entry name" value="GSH_Peroxidase"/>
    <property type="match status" value="1"/>
</dbReference>
<dbReference type="PROSITE" id="PS51355">
    <property type="entry name" value="GLUTATHIONE_PEROXID_3"/>
    <property type="match status" value="1"/>
</dbReference>
<name>A0AAN8FPM3_TRICO</name>
<dbReference type="AlphaFoldDB" id="A0AAN8FPM3"/>
<dbReference type="InterPro" id="IPR000889">
    <property type="entry name" value="Glutathione_peroxidase"/>
</dbReference>
<evidence type="ECO:0000256" key="6">
    <source>
        <dbReference type="ARBA" id="ARBA00022559"/>
    </source>
</evidence>
<reference evidence="12 13" key="1">
    <citation type="submission" date="2019-10" db="EMBL/GenBank/DDBJ databases">
        <title>Assembly and Annotation for the nematode Trichostrongylus colubriformis.</title>
        <authorList>
            <person name="Martin J."/>
        </authorList>
    </citation>
    <scope>NUCLEOTIDE SEQUENCE [LARGE SCALE GENOMIC DNA]</scope>
    <source>
        <strain evidence="12">G859</strain>
        <tissue evidence="12">Whole worm</tissue>
    </source>
</reference>
<feature type="active site" evidence="9">
    <location>
        <position position="54"/>
    </location>
</feature>
<dbReference type="InterPro" id="IPR036249">
    <property type="entry name" value="Thioredoxin-like_sf"/>
</dbReference>
<dbReference type="EMBL" id="WIXE01004225">
    <property type="protein sequence ID" value="KAK5983231.1"/>
    <property type="molecule type" value="Genomic_DNA"/>
</dbReference>
<evidence type="ECO:0000256" key="5">
    <source>
        <dbReference type="ARBA" id="ARBA00022490"/>
    </source>
</evidence>
<dbReference type="GO" id="GO:0004602">
    <property type="term" value="F:glutathione peroxidase activity"/>
    <property type="evidence" value="ECO:0007669"/>
    <property type="project" value="UniProtKB-EC"/>
</dbReference>
<comment type="subcellular location">
    <subcellularLocation>
        <location evidence="2">Cytoplasm</location>
    </subcellularLocation>
</comment>
<keyword evidence="5" id="KW-0963">Cytoplasm</keyword>
<dbReference type="GO" id="GO:0006979">
    <property type="term" value="P:response to oxidative stress"/>
    <property type="evidence" value="ECO:0007669"/>
    <property type="project" value="InterPro"/>
</dbReference>
<sequence length="185" mass="20883">MLSASSRRFLQLSSVAMSATSIYQFKVKDADNKEVTLDKYKGKVLIVVNVASQCGLTNSNYTQFKELLDKYKSKGLEVAAFPCNQFGSQEPACELDIKNFVANKFNFEPDLYAKIDVNGDKADPLFKYLKKEQGGTMFDAIKWNFTKFLVDREGNVVKRYGPTTEPKDMVKDIEQLLAKDSSTKL</sequence>
<gene>
    <name evidence="12" type="ORF">GCK32_011748</name>
</gene>
<keyword evidence="13" id="KW-1185">Reference proteome</keyword>
<dbReference type="PRINTS" id="PR01011">
    <property type="entry name" value="GLUTPROXDASE"/>
</dbReference>
<evidence type="ECO:0000313" key="13">
    <source>
        <dbReference type="Proteomes" id="UP001331761"/>
    </source>
</evidence>
<dbReference type="Pfam" id="PF00255">
    <property type="entry name" value="GSHPx"/>
    <property type="match status" value="1"/>
</dbReference>
<dbReference type="PIRSF" id="PIRSF000303">
    <property type="entry name" value="Glutathion_perox"/>
    <property type="match status" value="1"/>
</dbReference>
<dbReference type="InterPro" id="IPR029759">
    <property type="entry name" value="GPX_AS"/>
</dbReference>
<protein>
    <recommendedName>
        <fullName evidence="4 10">Glutathione peroxidase</fullName>
    </recommendedName>
</protein>
<dbReference type="PANTHER" id="PTHR11592:SF134">
    <property type="entry name" value="PHOSPHOLIPID HYDROPEROXIDE GLUTATHIONE PEROXIDASE"/>
    <property type="match status" value="1"/>
</dbReference>
<evidence type="ECO:0000256" key="9">
    <source>
        <dbReference type="PIRSR" id="PIRSR000303-1"/>
    </source>
</evidence>
<organism evidence="12 13">
    <name type="scientific">Trichostrongylus colubriformis</name>
    <name type="common">Black scour worm</name>
    <dbReference type="NCBI Taxonomy" id="6319"/>
    <lineage>
        <taxon>Eukaryota</taxon>
        <taxon>Metazoa</taxon>
        <taxon>Ecdysozoa</taxon>
        <taxon>Nematoda</taxon>
        <taxon>Chromadorea</taxon>
        <taxon>Rhabditida</taxon>
        <taxon>Rhabditina</taxon>
        <taxon>Rhabditomorpha</taxon>
        <taxon>Strongyloidea</taxon>
        <taxon>Trichostrongylidae</taxon>
        <taxon>Trichostrongylus</taxon>
    </lineage>
</organism>
<dbReference type="SUPFAM" id="SSF52833">
    <property type="entry name" value="Thioredoxin-like"/>
    <property type="match status" value="1"/>
</dbReference>
<evidence type="ECO:0000256" key="3">
    <source>
        <dbReference type="ARBA" id="ARBA00006926"/>
    </source>
</evidence>
<dbReference type="PROSITE" id="PS51352">
    <property type="entry name" value="THIOREDOXIN_2"/>
    <property type="match status" value="1"/>
</dbReference>
<feature type="domain" description="Thioredoxin" evidence="11">
    <location>
        <begin position="16"/>
        <end position="178"/>
    </location>
</feature>